<protein>
    <submittedName>
        <fullName evidence="2">Uncharacterized protein</fullName>
    </submittedName>
</protein>
<dbReference type="OrthoDB" id="5236816at2759"/>
<dbReference type="Proteomes" id="UP000293360">
    <property type="component" value="Unassembled WGS sequence"/>
</dbReference>
<evidence type="ECO:0000313" key="3">
    <source>
        <dbReference type="Proteomes" id="UP000293360"/>
    </source>
</evidence>
<accession>A0A4Q4TNE0</accession>
<organism evidence="2 3">
    <name type="scientific">Monosporascus ibericus</name>
    <dbReference type="NCBI Taxonomy" id="155417"/>
    <lineage>
        <taxon>Eukaryota</taxon>
        <taxon>Fungi</taxon>
        <taxon>Dikarya</taxon>
        <taxon>Ascomycota</taxon>
        <taxon>Pezizomycotina</taxon>
        <taxon>Sordariomycetes</taxon>
        <taxon>Xylariomycetidae</taxon>
        <taxon>Xylariales</taxon>
        <taxon>Xylariales incertae sedis</taxon>
        <taxon>Monosporascus</taxon>
    </lineage>
</organism>
<dbReference type="AlphaFoldDB" id="A0A4Q4TNE0"/>
<comment type="caution">
    <text evidence="2">The sequence shown here is derived from an EMBL/GenBank/DDBJ whole genome shotgun (WGS) entry which is preliminary data.</text>
</comment>
<reference evidence="2 3" key="1">
    <citation type="submission" date="2018-06" db="EMBL/GenBank/DDBJ databases">
        <title>Complete Genomes of Monosporascus.</title>
        <authorList>
            <person name="Robinson A.J."/>
            <person name="Natvig D.O."/>
        </authorList>
    </citation>
    <scope>NUCLEOTIDE SEQUENCE [LARGE SCALE GENOMIC DNA]</scope>
    <source>
        <strain evidence="2 3">CBS 110550</strain>
    </source>
</reference>
<keyword evidence="3" id="KW-1185">Reference proteome</keyword>
<proteinExistence type="predicted"/>
<dbReference type="EMBL" id="QJNU01000055">
    <property type="protein sequence ID" value="RYP08746.1"/>
    <property type="molecule type" value="Genomic_DNA"/>
</dbReference>
<evidence type="ECO:0000313" key="2">
    <source>
        <dbReference type="EMBL" id="RYP08746.1"/>
    </source>
</evidence>
<name>A0A4Q4TNE0_9PEZI</name>
<feature type="compositionally biased region" description="Pro residues" evidence="1">
    <location>
        <begin position="1"/>
        <end position="13"/>
    </location>
</feature>
<evidence type="ECO:0000256" key="1">
    <source>
        <dbReference type="SAM" id="MobiDB-lite"/>
    </source>
</evidence>
<sequence length="311" mass="34787">MQALPDPRPPTPTTPAMENKPAASEDTDPIAYNLSPEMQAHATDCGQHSERSAYLDVSRTGSPPPDKDPRSKGHLIYIIPVALVESKDIDAPILAYVSRSQLNHVRRNCFRVLAGPNRTYNGPVHRLQALRSKMLMPKHQDEDQYILAVMIALAQQAAYSEITSSRAAFNPRDLKIRVLSTSEDDDSFIVYTGIVPAAFLRMFHEPEKAPRGDTKIQISYAQVPIWPVLGLKERLGQALGNEVVGDFDALNMEMYEDELPPTPETPSPKRRREVFTEVFNASFSEDRDSDSPLEALGKRRRLEEGRVGVVR</sequence>
<dbReference type="STRING" id="155417.A0A4Q4TNE0"/>
<feature type="region of interest" description="Disordered" evidence="1">
    <location>
        <begin position="1"/>
        <end position="51"/>
    </location>
</feature>
<gene>
    <name evidence="2" type="ORF">DL764_001657</name>
</gene>